<sequence>MPCLSCFNHRTTKRWEDDNPEENGRNRNCRRATNTRHKWGLGRILLTICQRGMSMIDYEITFPSNPFFVFHDSRGVESGPDSDLGESTVHRIWSFIENRRGQPKLRDQLHAIWFCIPMDNVRVPSNSFELAFFKKSTGGVPVIAVLTKYEAFIERVKDKLGREPRKRELLIYADRDIMNPMRTTVHPPVGYAQTHHHGDGCALLSQKTHREIKDDTLATIFATAQQASKKMLCEMVFLKALNKKTIGQFMKILGSMGSSEYLAKQLTLNALCIMPFWRWFVSILQAMKPLSYPANLALDVSVFVGSNLALALDVSIFLAFICILGCWTSKASPEPWNHMDDALQWINSMQGFADHIHHSVKQCFRDFGRDHHRLSCALADLVLKYVNDI</sequence>
<organism evidence="1 2">
    <name type="scientific">Gymnopus androsaceus JB14</name>
    <dbReference type="NCBI Taxonomy" id="1447944"/>
    <lineage>
        <taxon>Eukaryota</taxon>
        <taxon>Fungi</taxon>
        <taxon>Dikarya</taxon>
        <taxon>Basidiomycota</taxon>
        <taxon>Agaricomycotina</taxon>
        <taxon>Agaricomycetes</taxon>
        <taxon>Agaricomycetidae</taxon>
        <taxon>Agaricales</taxon>
        <taxon>Marasmiineae</taxon>
        <taxon>Omphalotaceae</taxon>
        <taxon>Gymnopus</taxon>
    </lineage>
</organism>
<dbReference type="AlphaFoldDB" id="A0A6A4GTH6"/>
<dbReference type="EMBL" id="ML769713">
    <property type="protein sequence ID" value="KAE9389061.1"/>
    <property type="molecule type" value="Genomic_DNA"/>
</dbReference>
<dbReference type="OrthoDB" id="59699at2759"/>
<evidence type="ECO:0000313" key="1">
    <source>
        <dbReference type="EMBL" id="KAE9389061.1"/>
    </source>
</evidence>
<evidence type="ECO:0000313" key="2">
    <source>
        <dbReference type="Proteomes" id="UP000799118"/>
    </source>
</evidence>
<protein>
    <submittedName>
        <fullName evidence="1">Uncharacterized protein</fullName>
    </submittedName>
</protein>
<reference evidence="1" key="1">
    <citation type="journal article" date="2019" name="Environ. Microbiol.">
        <title>Fungal ecological strategies reflected in gene transcription - a case study of two litter decomposers.</title>
        <authorList>
            <person name="Barbi F."/>
            <person name="Kohler A."/>
            <person name="Barry K."/>
            <person name="Baskaran P."/>
            <person name="Daum C."/>
            <person name="Fauchery L."/>
            <person name="Ihrmark K."/>
            <person name="Kuo A."/>
            <person name="LaButti K."/>
            <person name="Lipzen A."/>
            <person name="Morin E."/>
            <person name="Grigoriev I.V."/>
            <person name="Henrissat B."/>
            <person name="Lindahl B."/>
            <person name="Martin F."/>
        </authorList>
    </citation>
    <scope>NUCLEOTIDE SEQUENCE</scope>
    <source>
        <strain evidence="1">JB14</strain>
    </source>
</reference>
<name>A0A6A4GTH6_9AGAR</name>
<dbReference type="Proteomes" id="UP000799118">
    <property type="component" value="Unassembled WGS sequence"/>
</dbReference>
<proteinExistence type="predicted"/>
<accession>A0A6A4GTH6</accession>
<gene>
    <name evidence="1" type="ORF">BT96DRAFT_960109</name>
</gene>
<keyword evidence="2" id="KW-1185">Reference proteome</keyword>